<dbReference type="CDD" id="cd02440">
    <property type="entry name" value="AdoMet_MTases"/>
    <property type="match status" value="1"/>
</dbReference>
<dbReference type="RefSeq" id="WP_200238026.1">
    <property type="nucleotide sequence ID" value="NZ_NRRV01000028.1"/>
</dbReference>
<dbReference type="Gene3D" id="3.40.50.150">
    <property type="entry name" value="Vaccinia Virus protein VP39"/>
    <property type="match status" value="1"/>
</dbReference>
<gene>
    <name evidence="6" type="ORF">CKO31_12620</name>
</gene>
<dbReference type="InterPro" id="IPR010251">
    <property type="entry name" value="Mg_prot_MeTrfase"/>
</dbReference>
<evidence type="ECO:0000259" key="5">
    <source>
        <dbReference type="Pfam" id="PF07109"/>
    </source>
</evidence>
<keyword evidence="1 6" id="KW-0489">Methyltransferase</keyword>
<reference evidence="6 7" key="1">
    <citation type="journal article" date="2020" name="Microorganisms">
        <title>Osmotic Adaptation and Compatible Solute Biosynthesis of Phototrophic Bacteria as Revealed from Genome Analyses.</title>
        <authorList>
            <person name="Imhoff J.F."/>
            <person name="Rahn T."/>
            <person name="Kunzel S."/>
            <person name="Keller A."/>
            <person name="Neulinger S.C."/>
        </authorList>
    </citation>
    <scope>NUCLEOTIDE SEQUENCE [LARGE SCALE GENOMIC DNA]</scope>
    <source>
        <strain evidence="6 7">DSM 6210</strain>
    </source>
</reference>
<evidence type="ECO:0000256" key="2">
    <source>
        <dbReference type="ARBA" id="ARBA00022679"/>
    </source>
</evidence>
<comment type="caution">
    <text evidence="6">The sequence shown here is derived from an EMBL/GenBank/DDBJ whole genome shotgun (WGS) entry which is preliminary data.</text>
</comment>
<keyword evidence="2" id="KW-0808">Transferase</keyword>
<evidence type="ECO:0000256" key="3">
    <source>
        <dbReference type="ARBA" id="ARBA00022691"/>
    </source>
</evidence>
<dbReference type="InterPro" id="IPR010940">
    <property type="entry name" value="Mg_prot_MeTrfase_C"/>
</dbReference>
<feature type="domain" description="Magnesium-protoporphyrin IX methyltransferase C-terminal" evidence="5">
    <location>
        <begin position="140"/>
        <end position="239"/>
    </location>
</feature>
<proteinExistence type="predicted"/>
<dbReference type="GO" id="GO:0032259">
    <property type="term" value="P:methylation"/>
    <property type="evidence" value="ECO:0007669"/>
    <property type="project" value="UniProtKB-KW"/>
</dbReference>
<dbReference type="PANTHER" id="PTHR43464">
    <property type="entry name" value="METHYLTRANSFERASE"/>
    <property type="match status" value="1"/>
</dbReference>
<dbReference type="PANTHER" id="PTHR43464:SF19">
    <property type="entry name" value="UBIQUINONE BIOSYNTHESIS O-METHYLTRANSFERASE, MITOCHONDRIAL"/>
    <property type="match status" value="1"/>
</dbReference>
<dbReference type="InterPro" id="IPR029063">
    <property type="entry name" value="SAM-dependent_MTases_sf"/>
</dbReference>
<dbReference type="NCBIfam" id="TIGR02021">
    <property type="entry name" value="BchM-ChlM"/>
    <property type="match status" value="1"/>
</dbReference>
<evidence type="ECO:0000313" key="7">
    <source>
        <dbReference type="Proteomes" id="UP000748752"/>
    </source>
</evidence>
<dbReference type="EC" id="2.1.1.11" evidence="4"/>
<dbReference type="Proteomes" id="UP000748752">
    <property type="component" value="Unassembled WGS sequence"/>
</dbReference>
<sequence length="241" mass="26329">MPSPSYQERRSQVEAYFDRTAAETWKRLTSDAPVSGIRATVRAGRDEMRATLLGWLPEDLTGKRLLDAGCGTGMLALAAARRGAEVHAVDLSPTLIENARERVPPELAGRIVFAVGDMLAPNEAAKDAPAKGEAFDYVVSMDSVIHYERDDALGVIAGLAGRARERLLFTFAPRTLLLSLMHGVGQFFPRSDRSPAIVPVAERRLRRGIAADPALAGWQIGRTRLIQRGFYTSQAMELRAS</sequence>
<name>A0ABS1CIA7_9GAMM</name>
<evidence type="ECO:0000313" key="6">
    <source>
        <dbReference type="EMBL" id="MBK1631572.1"/>
    </source>
</evidence>
<dbReference type="SUPFAM" id="SSF53335">
    <property type="entry name" value="S-adenosyl-L-methionine-dependent methyltransferases"/>
    <property type="match status" value="1"/>
</dbReference>
<dbReference type="PROSITE" id="PS51556">
    <property type="entry name" value="SAM_MT_MG_PIX"/>
    <property type="match status" value="1"/>
</dbReference>
<dbReference type="GO" id="GO:0008168">
    <property type="term" value="F:methyltransferase activity"/>
    <property type="evidence" value="ECO:0007669"/>
    <property type="project" value="UniProtKB-KW"/>
</dbReference>
<keyword evidence="3" id="KW-0949">S-adenosyl-L-methionine</keyword>
<keyword evidence="7" id="KW-1185">Reference proteome</keyword>
<accession>A0ABS1CIA7</accession>
<evidence type="ECO:0000256" key="1">
    <source>
        <dbReference type="ARBA" id="ARBA00022603"/>
    </source>
</evidence>
<dbReference type="Pfam" id="PF06325">
    <property type="entry name" value="PrmA"/>
    <property type="match status" value="1"/>
</dbReference>
<evidence type="ECO:0000256" key="4">
    <source>
        <dbReference type="NCBIfam" id="TIGR02021"/>
    </source>
</evidence>
<protein>
    <recommendedName>
        <fullName evidence="4">Magnesium protoporphyrin IX methyltransferase</fullName>
        <ecNumber evidence="4">2.1.1.11</ecNumber>
    </recommendedName>
</protein>
<organism evidence="6 7">
    <name type="scientific">Thiohalocapsa halophila</name>
    <dbReference type="NCBI Taxonomy" id="69359"/>
    <lineage>
        <taxon>Bacteria</taxon>
        <taxon>Pseudomonadati</taxon>
        <taxon>Pseudomonadota</taxon>
        <taxon>Gammaproteobacteria</taxon>
        <taxon>Chromatiales</taxon>
        <taxon>Chromatiaceae</taxon>
        <taxon>Thiohalocapsa</taxon>
    </lineage>
</organism>
<dbReference type="EMBL" id="NRRV01000028">
    <property type="protein sequence ID" value="MBK1631572.1"/>
    <property type="molecule type" value="Genomic_DNA"/>
</dbReference>
<dbReference type="Pfam" id="PF07109">
    <property type="entry name" value="Mg-por_mtran_C"/>
    <property type="match status" value="1"/>
</dbReference>